<accession>A0A9P7AYI6</accession>
<protein>
    <recommendedName>
        <fullName evidence="1">N-acetyltransferase domain-containing protein</fullName>
    </recommendedName>
</protein>
<dbReference type="InterPro" id="IPR016181">
    <property type="entry name" value="Acyl_CoA_acyltransferase"/>
</dbReference>
<evidence type="ECO:0000313" key="2">
    <source>
        <dbReference type="EMBL" id="KAG0650683.1"/>
    </source>
</evidence>
<feature type="domain" description="N-acetyltransferase" evidence="1">
    <location>
        <begin position="44"/>
        <end position="205"/>
    </location>
</feature>
<dbReference type="AlphaFoldDB" id="A0A9P7AYI6"/>
<gene>
    <name evidence="2" type="ORF">D0Z07_2250</name>
</gene>
<dbReference type="Proteomes" id="UP000785200">
    <property type="component" value="Unassembled WGS sequence"/>
</dbReference>
<sequence length="226" mass="24507">MSYIYKIHHVPTSDPVLLSFLAGKFAALRLSALTISAAAFSSTFAIESAFTATAWIARLKRQHVHTFIAVAYAPSTNPEEQTIDAGDWIGSATLLGPSPKAKYHLTESGGPEPGDDLAESKWQMTAVYNSPEHRGKGIAKMLIKGALEFAGAAGEGRSTRVRIMIHPDNVVVKKLYDGLGFVDAGNCTLAEAYLSNFDDDMLPADQGRSNPEKYWSRQGLVMERSS</sequence>
<dbReference type="GO" id="GO:0016747">
    <property type="term" value="F:acyltransferase activity, transferring groups other than amino-acyl groups"/>
    <property type="evidence" value="ECO:0007669"/>
    <property type="project" value="InterPro"/>
</dbReference>
<keyword evidence="3" id="KW-1185">Reference proteome</keyword>
<comment type="caution">
    <text evidence="2">The sequence shown here is derived from an EMBL/GenBank/DDBJ whole genome shotgun (WGS) entry which is preliminary data.</text>
</comment>
<dbReference type="OrthoDB" id="41532at2759"/>
<dbReference type="Gene3D" id="3.40.630.30">
    <property type="match status" value="1"/>
</dbReference>
<dbReference type="CDD" id="cd04301">
    <property type="entry name" value="NAT_SF"/>
    <property type="match status" value="1"/>
</dbReference>
<evidence type="ECO:0000259" key="1">
    <source>
        <dbReference type="PROSITE" id="PS51186"/>
    </source>
</evidence>
<dbReference type="InterPro" id="IPR000182">
    <property type="entry name" value="GNAT_dom"/>
</dbReference>
<dbReference type="EMBL" id="VNKQ01000005">
    <property type="protein sequence ID" value="KAG0650683.1"/>
    <property type="molecule type" value="Genomic_DNA"/>
</dbReference>
<reference evidence="2" key="1">
    <citation type="submission" date="2019-07" db="EMBL/GenBank/DDBJ databases">
        <title>Hyphodiscus hymeniophilus genome sequencing and assembly.</title>
        <authorList>
            <person name="Kramer G."/>
            <person name="Nodwell J."/>
        </authorList>
    </citation>
    <scope>NUCLEOTIDE SEQUENCE</scope>
    <source>
        <strain evidence="2">ATCC 34498</strain>
    </source>
</reference>
<name>A0A9P7AYI6_9HELO</name>
<dbReference type="PROSITE" id="PS51186">
    <property type="entry name" value="GNAT"/>
    <property type="match status" value="1"/>
</dbReference>
<organism evidence="2 3">
    <name type="scientific">Hyphodiscus hymeniophilus</name>
    <dbReference type="NCBI Taxonomy" id="353542"/>
    <lineage>
        <taxon>Eukaryota</taxon>
        <taxon>Fungi</taxon>
        <taxon>Dikarya</taxon>
        <taxon>Ascomycota</taxon>
        <taxon>Pezizomycotina</taxon>
        <taxon>Leotiomycetes</taxon>
        <taxon>Helotiales</taxon>
        <taxon>Hyphodiscaceae</taxon>
        <taxon>Hyphodiscus</taxon>
    </lineage>
</organism>
<dbReference type="Pfam" id="PF00583">
    <property type="entry name" value="Acetyltransf_1"/>
    <property type="match status" value="1"/>
</dbReference>
<proteinExistence type="predicted"/>
<dbReference type="SUPFAM" id="SSF55729">
    <property type="entry name" value="Acyl-CoA N-acyltransferases (Nat)"/>
    <property type="match status" value="1"/>
</dbReference>
<evidence type="ECO:0000313" key="3">
    <source>
        <dbReference type="Proteomes" id="UP000785200"/>
    </source>
</evidence>